<evidence type="ECO:0000313" key="1">
    <source>
        <dbReference type="EMBL" id="AGF97069.1"/>
    </source>
</evidence>
<accession>M1QJC5</accession>
<name>M1QJC5_METMZ</name>
<evidence type="ECO:0000313" key="2">
    <source>
        <dbReference type="Proteomes" id="UP000011718"/>
    </source>
</evidence>
<dbReference type="EMBL" id="CP004144">
    <property type="protein sequence ID" value="AGF97069.1"/>
    <property type="molecule type" value="Genomic_DNA"/>
</dbReference>
<proteinExistence type="predicted"/>
<reference evidence="1 2" key="1">
    <citation type="journal article" date="2013" name="Genome Announc.">
        <title>Complete Genome of a Methanosarcina mazei Strain Isolated from Sediment Samples from an Amazonian Flooded Area.</title>
        <authorList>
            <person name="Assis das Gracas D."/>
            <person name="Thiago Juca Ramos R."/>
            <person name="Vieira Araujo A.C."/>
            <person name="Zahlouth R."/>
            <person name="Ribeiro Carneiro A."/>
            <person name="Souza Lopes T."/>
            <person name="Azevedo Barauna R."/>
            <person name="Azevedo V."/>
            <person name="Cruz Schneider M.P."/>
            <person name="Pellizari V.H."/>
            <person name="Silva A."/>
        </authorList>
    </citation>
    <scope>NUCLEOTIDE SEQUENCE [LARGE SCALE GENOMIC DNA]</scope>
    <source>
        <strain evidence="1 2">Tuc01</strain>
    </source>
</reference>
<dbReference type="KEGG" id="mmaz:MmTuc01_1717"/>
<sequence length="48" mass="5733">MIYAFIPDIPENFLLKLKTSLNSQKRKDFVKLHTDDDSFKGDFEHFEL</sequence>
<dbReference type="BioCyc" id="MMAZ1236903:G139K-1638-MONOMER"/>
<organism evidence="1 2">
    <name type="scientific">Methanosarcina mazei Tuc01</name>
    <dbReference type="NCBI Taxonomy" id="1236903"/>
    <lineage>
        <taxon>Archaea</taxon>
        <taxon>Methanobacteriati</taxon>
        <taxon>Methanobacteriota</taxon>
        <taxon>Stenosarchaea group</taxon>
        <taxon>Methanomicrobia</taxon>
        <taxon>Methanosarcinales</taxon>
        <taxon>Methanosarcinaceae</taxon>
        <taxon>Methanosarcina</taxon>
    </lineage>
</organism>
<protein>
    <submittedName>
        <fullName evidence="1">Uncharacterized protein</fullName>
    </submittedName>
</protein>
<dbReference type="HOGENOM" id="CLU_3147991_0_0_2"/>
<gene>
    <name evidence="1" type="ORF">MmTuc01_1717</name>
</gene>
<dbReference type="Proteomes" id="UP000011718">
    <property type="component" value="Chromosome"/>
</dbReference>
<dbReference type="AlphaFoldDB" id="M1QJC5"/>